<sequence>MNKKAKITLSLFLLSIVYMLFFMHPTIWRDESFTMALISHNYGNIIRLDALDVHPPLYYILLKFFLNITTFWTTSLFTKVIFARLFSYLLAIGTFVVLSKTVKNMGAPGGNAIQWAGFFLAPSVMRYSTQLRMYALAALLLALLFNQLQHYDNSHKVGHIFLSVLFASLASYTHYFAAIAAGWLLLLYFIKFQFNKYDGHTIIRAIEIFLIMFTPWGVVAFLQMNRISSNYWIPAVSWDTVRGNFINLFTDVFGSDTSQWYAIALIAIAIYPIIWAYRNMSDKFKSALTILLSVYVLTTISGIIISLLLRPIYIARYAYPIYSLLIFFIMVIVSNMSKKPVNHLSNTFSVSLLFSALVVIIGINVGFLGSNQFMNYDLPTASLASSVQDYQENTNQVININSKQNVNTIIEKMVYIKYMNKQVKINNFNTGHVTGSDNQALFNGVFDNVIVNNK</sequence>
<dbReference type="KEGG" id="abom:D7I45_01045"/>
<evidence type="ECO:0000256" key="1">
    <source>
        <dbReference type="SAM" id="Phobius"/>
    </source>
</evidence>
<feature type="transmembrane region" description="Helical" evidence="1">
    <location>
        <begin position="319"/>
        <end position="336"/>
    </location>
</feature>
<feature type="transmembrane region" description="Helical" evidence="1">
    <location>
        <begin position="348"/>
        <end position="369"/>
    </location>
</feature>
<evidence type="ECO:0008006" key="4">
    <source>
        <dbReference type="Google" id="ProtNLM"/>
    </source>
</evidence>
<dbReference type="RefSeq" id="WP_120783949.1">
    <property type="nucleotide sequence ID" value="NZ_CP032626.1"/>
</dbReference>
<name>A0A387ASH9_9LACO</name>
<feature type="transmembrane region" description="Helical" evidence="1">
    <location>
        <begin position="81"/>
        <end position="99"/>
    </location>
</feature>
<gene>
    <name evidence="2" type="ORF">D7I45_01045</name>
</gene>
<reference evidence="2 3" key="1">
    <citation type="submission" date="2018-09" db="EMBL/GenBank/DDBJ databases">
        <title>Genome sequencing of strain BHWM-4.</title>
        <authorList>
            <person name="Heo J."/>
            <person name="Kim S.-J."/>
            <person name="Kwon S.-W."/>
        </authorList>
    </citation>
    <scope>NUCLEOTIDE SEQUENCE [LARGE SCALE GENOMIC DNA]</scope>
    <source>
        <strain evidence="2 3">BHWM-4</strain>
    </source>
</reference>
<feature type="transmembrane region" description="Helical" evidence="1">
    <location>
        <begin position="258"/>
        <end position="277"/>
    </location>
</feature>
<feature type="transmembrane region" description="Helical" evidence="1">
    <location>
        <begin position="289"/>
        <end position="313"/>
    </location>
</feature>
<feature type="transmembrane region" description="Helical" evidence="1">
    <location>
        <begin position="7"/>
        <end position="27"/>
    </location>
</feature>
<protein>
    <recommendedName>
        <fullName evidence="4">Glycosyltransferase RgtA/B/C/D-like domain-containing protein</fullName>
    </recommendedName>
</protein>
<feature type="transmembrane region" description="Helical" evidence="1">
    <location>
        <begin position="160"/>
        <end position="190"/>
    </location>
</feature>
<accession>A0A387ASH9</accession>
<proteinExistence type="predicted"/>
<dbReference type="OrthoDB" id="139918at2"/>
<feature type="transmembrane region" description="Helical" evidence="1">
    <location>
        <begin position="202"/>
        <end position="222"/>
    </location>
</feature>
<keyword evidence="1" id="KW-1133">Transmembrane helix</keyword>
<feature type="transmembrane region" description="Helical" evidence="1">
    <location>
        <begin position="131"/>
        <end position="148"/>
    </location>
</feature>
<keyword evidence="1" id="KW-0812">Transmembrane</keyword>
<dbReference type="AlphaFoldDB" id="A0A387ASH9"/>
<organism evidence="2 3">
    <name type="scientific">Apilactobacillus bombintestini</name>
    <dbReference type="NCBI Taxonomy" id="2419772"/>
    <lineage>
        <taxon>Bacteria</taxon>
        <taxon>Bacillati</taxon>
        <taxon>Bacillota</taxon>
        <taxon>Bacilli</taxon>
        <taxon>Lactobacillales</taxon>
        <taxon>Lactobacillaceae</taxon>
        <taxon>Apilactobacillus</taxon>
    </lineage>
</organism>
<dbReference type="Proteomes" id="UP000272003">
    <property type="component" value="Chromosome"/>
</dbReference>
<dbReference type="EMBL" id="CP032626">
    <property type="protein sequence ID" value="AYF92175.1"/>
    <property type="molecule type" value="Genomic_DNA"/>
</dbReference>
<evidence type="ECO:0000313" key="2">
    <source>
        <dbReference type="EMBL" id="AYF92175.1"/>
    </source>
</evidence>
<evidence type="ECO:0000313" key="3">
    <source>
        <dbReference type="Proteomes" id="UP000272003"/>
    </source>
</evidence>
<keyword evidence="1" id="KW-0472">Membrane</keyword>
<keyword evidence="3" id="KW-1185">Reference proteome</keyword>